<dbReference type="RefSeq" id="WP_379893336.1">
    <property type="nucleotide sequence ID" value="NZ_CBCSCT010000004.1"/>
</dbReference>
<sequence length="201" mass="23616">MILDGFQKRREQKSKDILEAALALFMEYGVQKVSIAEIAGKAKVSQVTIYNYFESKNQLAHEVVLYYVDQVWNEMNEVLNSDLSYPEKIKLLIFNKKENASQIHEDFYRYFMKEYAAGNSYIEKFYIDKALPRLVHFFEEGKKMGYVNPNISNEAILLYFQMFKDYLGREEVYSKVLPIAEDLTRLCFYGIIGQTDIEQPT</sequence>
<reference evidence="5" key="1">
    <citation type="journal article" date="2019" name="Int. J. Syst. Evol. Microbiol.">
        <title>The Global Catalogue of Microorganisms (GCM) 10K type strain sequencing project: providing services to taxonomists for standard genome sequencing and annotation.</title>
        <authorList>
            <consortium name="The Broad Institute Genomics Platform"/>
            <consortium name="The Broad Institute Genome Sequencing Center for Infectious Disease"/>
            <person name="Wu L."/>
            <person name="Ma J."/>
        </authorList>
    </citation>
    <scope>NUCLEOTIDE SEQUENCE [LARGE SCALE GENOMIC DNA]</scope>
    <source>
        <strain evidence="5">CCM 8749</strain>
    </source>
</reference>
<keyword evidence="1 2" id="KW-0238">DNA-binding</keyword>
<dbReference type="PANTHER" id="PTHR43479">
    <property type="entry name" value="ACREF/ENVCD OPERON REPRESSOR-RELATED"/>
    <property type="match status" value="1"/>
</dbReference>
<feature type="domain" description="HTH tetR-type" evidence="3">
    <location>
        <begin position="11"/>
        <end position="71"/>
    </location>
</feature>
<proteinExistence type="predicted"/>
<feature type="DNA-binding region" description="H-T-H motif" evidence="2">
    <location>
        <begin position="34"/>
        <end position="53"/>
    </location>
</feature>
<evidence type="ECO:0000313" key="5">
    <source>
        <dbReference type="Proteomes" id="UP001596250"/>
    </source>
</evidence>
<evidence type="ECO:0000313" key="4">
    <source>
        <dbReference type="EMBL" id="MFC5986018.1"/>
    </source>
</evidence>
<dbReference type="InterPro" id="IPR050624">
    <property type="entry name" value="HTH-type_Tx_Regulator"/>
</dbReference>
<gene>
    <name evidence="4" type="ORF">ACFPXP_06185</name>
</gene>
<dbReference type="InterPro" id="IPR001647">
    <property type="entry name" value="HTH_TetR"/>
</dbReference>
<dbReference type="SUPFAM" id="SSF46689">
    <property type="entry name" value="Homeodomain-like"/>
    <property type="match status" value="1"/>
</dbReference>
<name>A0ABW1ILS2_9BACL</name>
<dbReference type="InterPro" id="IPR009057">
    <property type="entry name" value="Homeodomain-like_sf"/>
</dbReference>
<organism evidence="4 5">
    <name type="scientific">Marinicrinis lubricantis</name>
    <dbReference type="NCBI Taxonomy" id="2086470"/>
    <lineage>
        <taxon>Bacteria</taxon>
        <taxon>Bacillati</taxon>
        <taxon>Bacillota</taxon>
        <taxon>Bacilli</taxon>
        <taxon>Bacillales</taxon>
        <taxon>Paenibacillaceae</taxon>
    </lineage>
</organism>
<dbReference type="PANTHER" id="PTHR43479:SF21">
    <property type="entry name" value="TRANSCRIPTIONAL REGULATOR, TETR FAMILY"/>
    <property type="match status" value="1"/>
</dbReference>
<keyword evidence="5" id="KW-1185">Reference proteome</keyword>
<protein>
    <submittedName>
        <fullName evidence="4">TetR/AcrR family transcriptional regulator</fullName>
    </submittedName>
</protein>
<accession>A0ABW1ILS2</accession>
<dbReference type="PROSITE" id="PS50977">
    <property type="entry name" value="HTH_TETR_2"/>
    <property type="match status" value="1"/>
</dbReference>
<dbReference type="PRINTS" id="PR00455">
    <property type="entry name" value="HTHTETR"/>
</dbReference>
<dbReference type="EMBL" id="JBHSQV010000035">
    <property type="protein sequence ID" value="MFC5986018.1"/>
    <property type="molecule type" value="Genomic_DNA"/>
</dbReference>
<dbReference type="Pfam" id="PF00440">
    <property type="entry name" value="TetR_N"/>
    <property type="match status" value="1"/>
</dbReference>
<dbReference type="Gene3D" id="1.10.357.10">
    <property type="entry name" value="Tetracycline Repressor, domain 2"/>
    <property type="match status" value="1"/>
</dbReference>
<evidence type="ECO:0000256" key="1">
    <source>
        <dbReference type="ARBA" id="ARBA00023125"/>
    </source>
</evidence>
<evidence type="ECO:0000256" key="2">
    <source>
        <dbReference type="PROSITE-ProRule" id="PRU00335"/>
    </source>
</evidence>
<comment type="caution">
    <text evidence="4">The sequence shown here is derived from an EMBL/GenBank/DDBJ whole genome shotgun (WGS) entry which is preliminary data.</text>
</comment>
<dbReference type="Proteomes" id="UP001596250">
    <property type="component" value="Unassembled WGS sequence"/>
</dbReference>
<evidence type="ECO:0000259" key="3">
    <source>
        <dbReference type="PROSITE" id="PS50977"/>
    </source>
</evidence>